<organism evidence="2 3">
    <name type="scientific">Penicillium cosmopolitanum</name>
    <dbReference type="NCBI Taxonomy" id="1131564"/>
    <lineage>
        <taxon>Eukaryota</taxon>
        <taxon>Fungi</taxon>
        <taxon>Dikarya</taxon>
        <taxon>Ascomycota</taxon>
        <taxon>Pezizomycotina</taxon>
        <taxon>Eurotiomycetes</taxon>
        <taxon>Eurotiomycetidae</taxon>
        <taxon>Eurotiales</taxon>
        <taxon>Aspergillaceae</taxon>
        <taxon>Penicillium</taxon>
    </lineage>
</organism>
<dbReference type="EMBL" id="JAPZBU010000006">
    <property type="protein sequence ID" value="KAJ5397909.1"/>
    <property type="molecule type" value="Genomic_DNA"/>
</dbReference>
<comment type="caution">
    <text evidence="2">The sequence shown here is derived from an EMBL/GenBank/DDBJ whole genome shotgun (WGS) entry which is preliminary data.</text>
</comment>
<evidence type="ECO:0000313" key="2">
    <source>
        <dbReference type="EMBL" id="KAJ5397909.1"/>
    </source>
</evidence>
<dbReference type="RefSeq" id="XP_056489961.1">
    <property type="nucleotide sequence ID" value="XM_056630659.1"/>
</dbReference>
<keyword evidence="1" id="KW-0472">Membrane</keyword>
<sequence>MADGGAQIGGHIILEAADSDKLGAVAIFPAAATAAATAVGCPLLASSARRVKKKKRNVYPPVRLGVIGTADGDLAAA</sequence>
<proteinExistence type="predicted"/>
<keyword evidence="3" id="KW-1185">Reference proteome</keyword>
<reference evidence="2" key="2">
    <citation type="journal article" date="2023" name="IMA Fungus">
        <title>Comparative genomic study of the Penicillium genus elucidates a diverse pangenome and 15 lateral gene transfer events.</title>
        <authorList>
            <person name="Petersen C."/>
            <person name="Sorensen T."/>
            <person name="Nielsen M.R."/>
            <person name="Sondergaard T.E."/>
            <person name="Sorensen J.L."/>
            <person name="Fitzpatrick D.A."/>
            <person name="Frisvad J.C."/>
            <person name="Nielsen K.L."/>
        </authorList>
    </citation>
    <scope>NUCLEOTIDE SEQUENCE</scope>
    <source>
        <strain evidence="2">IBT 29677</strain>
    </source>
</reference>
<reference evidence="2" key="1">
    <citation type="submission" date="2022-12" db="EMBL/GenBank/DDBJ databases">
        <authorList>
            <person name="Petersen C."/>
        </authorList>
    </citation>
    <scope>NUCLEOTIDE SEQUENCE</scope>
    <source>
        <strain evidence="2">IBT 29677</strain>
    </source>
</reference>
<dbReference type="GeneID" id="81369639"/>
<gene>
    <name evidence="2" type="ORF">N7509_006022</name>
</gene>
<dbReference type="AlphaFoldDB" id="A0A9X0BAP1"/>
<keyword evidence="1" id="KW-0812">Transmembrane</keyword>
<dbReference type="Proteomes" id="UP001147747">
    <property type="component" value="Unassembled WGS sequence"/>
</dbReference>
<evidence type="ECO:0000313" key="3">
    <source>
        <dbReference type="Proteomes" id="UP001147747"/>
    </source>
</evidence>
<keyword evidence="1" id="KW-1133">Transmembrane helix</keyword>
<name>A0A9X0BAP1_9EURO</name>
<accession>A0A9X0BAP1</accession>
<feature type="transmembrane region" description="Helical" evidence="1">
    <location>
        <begin position="24"/>
        <end position="45"/>
    </location>
</feature>
<protein>
    <submittedName>
        <fullName evidence="2">Uncharacterized protein</fullName>
    </submittedName>
</protein>
<evidence type="ECO:0000256" key="1">
    <source>
        <dbReference type="SAM" id="Phobius"/>
    </source>
</evidence>